<name>B7GC08_PHATC</name>
<feature type="domain" description="Myb-like" evidence="11">
    <location>
        <begin position="70"/>
        <end position="114"/>
    </location>
</feature>
<dbReference type="InterPro" id="IPR001005">
    <property type="entry name" value="SANT/Myb"/>
</dbReference>
<dbReference type="Pfam" id="PF00249">
    <property type="entry name" value="Myb_DNA-binding"/>
    <property type="match status" value="1"/>
</dbReference>
<dbReference type="PANTHER" id="PTHR12802:SF173">
    <property type="entry name" value="MYB-LIKE PROTEIN K"/>
    <property type="match status" value="1"/>
</dbReference>
<evidence type="ECO:0000259" key="12">
    <source>
        <dbReference type="PROSITE" id="PS51293"/>
    </source>
</evidence>
<evidence type="ECO:0000256" key="8">
    <source>
        <dbReference type="ARBA" id="ARBA00023163"/>
    </source>
</evidence>
<feature type="domain" description="HTH myb-type" evidence="13">
    <location>
        <begin position="70"/>
        <end position="118"/>
    </location>
</feature>
<keyword evidence="1" id="KW-0645">Protease</keyword>
<keyword evidence="9" id="KW-0539">Nucleus</keyword>
<sequence>MPRGNSRKKMPVAATTTTTQRNENTKSKSVKTPPPLLNENSPQESKLNANAPQEAEPEPKIARKGQEHLGRWTEPEHDRFLEGLAKHGREWKKVAASVQTRTVMQVRTHAQKYFALLNAGQTMNKFATTTPPTRQEAAIKADQKEKALKTKMGKAKTLDGAAVARSEPAVAVPNLATASQPSVSQPHPNLPGLGNPGLPNVHNLLAIQQQKLMYQHRVMAHQNAMLQQKTIHTIPSRVIDAPVQTAPNTTVAKAPSGPLLQGNDIVIFPDTSVNPASHRPSNQEYEDLLLINCFYWHSLPAGFQWPYVQRLYTLLKLRGLRMVTLWQDGSVHDFVHGPWQIAKEMRDETFKQKALAKYGSMHVTGKTVGLCVAYKDNEWNVLDVEKYAKWDSNLVSGGGLVRLPQGVTLAPVHYQTDATSEVTDKSTPQMTPPRKSKTPRQNESLQQVHKEFSKRSSSSASLDTAPVNAKKDTKQKTEKNTSAAKKSAAAKVKVEKESDKSLLKKAKKSRTSVSFPLRSQAKEAKPRKSMSALKKRSESPTATDPPRSARRSKRQRL</sequence>
<dbReference type="FunFam" id="1.10.10.60:FF:000151">
    <property type="entry name" value="histone H2A deubiquitinase MYSM1 isoform X2"/>
    <property type="match status" value="1"/>
</dbReference>
<dbReference type="GO" id="GO:0008237">
    <property type="term" value="F:metallopeptidase activity"/>
    <property type="evidence" value="ECO:0007669"/>
    <property type="project" value="UniProtKB-KW"/>
</dbReference>
<dbReference type="Gene3D" id="1.10.10.60">
    <property type="entry name" value="Homeodomain-like"/>
    <property type="match status" value="1"/>
</dbReference>
<dbReference type="EMBL" id="CM000627">
    <property type="protein sequence ID" value="EEC43779.1"/>
    <property type="molecule type" value="Genomic_DNA"/>
</dbReference>
<feature type="region of interest" description="Disordered" evidence="10">
    <location>
        <begin position="1"/>
        <end position="61"/>
    </location>
</feature>
<dbReference type="PROSITE" id="PS51293">
    <property type="entry name" value="SANT"/>
    <property type="match status" value="1"/>
</dbReference>
<dbReference type="SUPFAM" id="SSF46689">
    <property type="entry name" value="Homeodomain-like"/>
    <property type="match status" value="1"/>
</dbReference>
<feature type="domain" description="SANT" evidence="12">
    <location>
        <begin position="67"/>
        <end position="118"/>
    </location>
</feature>
<dbReference type="PANTHER" id="PTHR12802">
    <property type="entry name" value="SWI/SNF COMPLEX-RELATED"/>
    <property type="match status" value="1"/>
</dbReference>
<evidence type="ECO:0000313" key="15">
    <source>
        <dbReference type="Proteomes" id="UP000000759"/>
    </source>
</evidence>
<keyword evidence="7" id="KW-0238">DNA-binding</keyword>
<dbReference type="PROSITE" id="PS50090">
    <property type="entry name" value="MYB_LIKE"/>
    <property type="match status" value="1"/>
</dbReference>
<dbReference type="InParanoid" id="B7GC08"/>
<dbReference type="InterPro" id="IPR006447">
    <property type="entry name" value="Myb_dom_plants"/>
</dbReference>
<dbReference type="PaxDb" id="2850-Phatr49838"/>
<evidence type="ECO:0000313" key="14">
    <source>
        <dbReference type="EMBL" id="EEC43779.1"/>
    </source>
</evidence>
<dbReference type="GO" id="GO:0003677">
    <property type="term" value="F:DNA binding"/>
    <property type="evidence" value="ECO:0007669"/>
    <property type="project" value="UniProtKB-KW"/>
</dbReference>
<evidence type="ECO:0000256" key="9">
    <source>
        <dbReference type="ARBA" id="ARBA00023242"/>
    </source>
</evidence>
<reference evidence="15" key="2">
    <citation type="submission" date="2008-08" db="EMBL/GenBank/DDBJ databases">
        <authorList>
            <consortium name="Diatom Consortium"/>
            <person name="Grigoriev I."/>
            <person name="Grimwood J."/>
            <person name="Kuo A."/>
            <person name="Otillar R.P."/>
            <person name="Salamov A."/>
            <person name="Detter J.C."/>
            <person name="Lindquist E."/>
            <person name="Shapiro H."/>
            <person name="Lucas S."/>
            <person name="Glavina del Rio T."/>
            <person name="Pitluck S."/>
            <person name="Rokhsar D."/>
            <person name="Bowler C."/>
        </authorList>
    </citation>
    <scope>GENOME REANNOTATION</scope>
    <source>
        <strain evidence="15">CCAP 1055/1</strain>
    </source>
</reference>
<protein>
    <submittedName>
        <fullName evidence="14">Uncharacterized protein</fullName>
    </submittedName>
</protein>
<feature type="compositionally biased region" description="Polar residues" evidence="10">
    <location>
        <begin position="38"/>
        <end position="51"/>
    </location>
</feature>
<evidence type="ECO:0000256" key="10">
    <source>
        <dbReference type="SAM" id="MobiDB-lite"/>
    </source>
</evidence>
<evidence type="ECO:0000256" key="4">
    <source>
        <dbReference type="ARBA" id="ARBA00022833"/>
    </source>
</evidence>
<evidence type="ECO:0000259" key="13">
    <source>
        <dbReference type="PROSITE" id="PS51294"/>
    </source>
</evidence>
<dbReference type="OrthoDB" id="118550at2759"/>
<evidence type="ECO:0000256" key="2">
    <source>
        <dbReference type="ARBA" id="ARBA00022723"/>
    </source>
</evidence>
<dbReference type="SMART" id="SM00717">
    <property type="entry name" value="SANT"/>
    <property type="match status" value="1"/>
</dbReference>
<feature type="compositionally biased region" description="Low complexity" evidence="10">
    <location>
        <begin position="480"/>
        <end position="491"/>
    </location>
</feature>
<proteinExistence type="predicted"/>
<reference evidence="14 15" key="1">
    <citation type="journal article" date="2008" name="Nature">
        <title>The Phaeodactylum genome reveals the evolutionary history of diatom genomes.</title>
        <authorList>
            <person name="Bowler C."/>
            <person name="Allen A.E."/>
            <person name="Badger J.H."/>
            <person name="Grimwood J."/>
            <person name="Jabbari K."/>
            <person name="Kuo A."/>
            <person name="Maheswari U."/>
            <person name="Martens C."/>
            <person name="Maumus F."/>
            <person name="Otillar R.P."/>
            <person name="Rayko E."/>
            <person name="Salamov A."/>
            <person name="Vandepoele K."/>
            <person name="Beszteri B."/>
            <person name="Gruber A."/>
            <person name="Heijde M."/>
            <person name="Katinka M."/>
            <person name="Mock T."/>
            <person name="Valentin K."/>
            <person name="Verret F."/>
            <person name="Berges J.A."/>
            <person name="Brownlee C."/>
            <person name="Cadoret J.P."/>
            <person name="Chiovitti A."/>
            <person name="Choi C.J."/>
            <person name="Coesel S."/>
            <person name="De Martino A."/>
            <person name="Detter J.C."/>
            <person name="Durkin C."/>
            <person name="Falciatore A."/>
            <person name="Fournet J."/>
            <person name="Haruta M."/>
            <person name="Huysman M.J."/>
            <person name="Jenkins B.D."/>
            <person name="Jiroutova K."/>
            <person name="Jorgensen R.E."/>
            <person name="Joubert Y."/>
            <person name="Kaplan A."/>
            <person name="Kroger N."/>
            <person name="Kroth P.G."/>
            <person name="La Roche J."/>
            <person name="Lindquist E."/>
            <person name="Lommer M."/>
            <person name="Martin-Jezequel V."/>
            <person name="Lopez P.J."/>
            <person name="Lucas S."/>
            <person name="Mangogna M."/>
            <person name="McGinnis K."/>
            <person name="Medlin L.K."/>
            <person name="Montsant A."/>
            <person name="Oudot-Le Secq M.P."/>
            <person name="Napoli C."/>
            <person name="Obornik M."/>
            <person name="Parker M.S."/>
            <person name="Petit J.L."/>
            <person name="Porcel B.M."/>
            <person name="Poulsen N."/>
            <person name="Robison M."/>
            <person name="Rychlewski L."/>
            <person name="Rynearson T.A."/>
            <person name="Schmutz J."/>
            <person name="Shapiro H."/>
            <person name="Siaut M."/>
            <person name="Stanley M."/>
            <person name="Sussman M.R."/>
            <person name="Taylor A.R."/>
            <person name="Vardi A."/>
            <person name="von Dassow P."/>
            <person name="Vyverman W."/>
            <person name="Willis A."/>
            <person name="Wyrwicz L.S."/>
            <person name="Rokhsar D.S."/>
            <person name="Weissenbach J."/>
            <person name="Armbrust E.V."/>
            <person name="Green B.R."/>
            <person name="Van de Peer Y."/>
            <person name="Grigoriev I.V."/>
        </authorList>
    </citation>
    <scope>NUCLEOTIDE SEQUENCE [LARGE SCALE GENOMIC DNA]</scope>
    <source>
        <strain evidence="14 15">CCAP 1055/1</strain>
    </source>
</reference>
<keyword evidence="6" id="KW-0482">Metalloprotease</keyword>
<accession>B7GC08</accession>
<dbReference type="HOGENOM" id="CLU_603379_0_0_1"/>
<feature type="compositionally biased region" description="Basic residues" evidence="10">
    <location>
        <begin position="1"/>
        <end position="10"/>
    </location>
</feature>
<dbReference type="STRING" id="556484.B7GC08"/>
<evidence type="ECO:0000256" key="3">
    <source>
        <dbReference type="ARBA" id="ARBA00022801"/>
    </source>
</evidence>
<keyword evidence="15" id="KW-1185">Reference proteome</keyword>
<feature type="compositionally biased region" description="Basic residues" evidence="10">
    <location>
        <begin position="548"/>
        <end position="557"/>
    </location>
</feature>
<dbReference type="eggNOG" id="KOG0724">
    <property type="taxonomic scope" value="Eukaryota"/>
</dbReference>
<keyword evidence="4" id="KW-0862">Zinc</keyword>
<gene>
    <name evidence="14" type="ORF">PHATRDRAFT_49838</name>
</gene>
<evidence type="ECO:0000256" key="7">
    <source>
        <dbReference type="ARBA" id="ARBA00023125"/>
    </source>
</evidence>
<dbReference type="RefSeq" id="XP_002184720.1">
    <property type="nucleotide sequence ID" value="XM_002184684.1"/>
</dbReference>
<dbReference type="GO" id="GO:0006508">
    <property type="term" value="P:proteolysis"/>
    <property type="evidence" value="ECO:0007669"/>
    <property type="project" value="UniProtKB-KW"/>
</dbReference>
<dbReference type="GO" id="GO:0046872">
    <property type="term" value="F:metal ion binding"/>
    <property type="evidence" value="ECO:0007669"/>
    <property type="project" value="UniProtKB-KW"/>
</dbReference>
<dbReference type="NCBIfam" id="TIGR01557">
    <property type="entry name" value="myb_SHAQKYF"/>
    <property type="match status" value="1"/>
</dbReference>
<feature type="compositionally biased region" description="Basic and acidic residues" evidence="10">
    <location>
        <begin position="469"/>
        <end position="479"/>
    </location>
</feature>
<dbReference type="GeneID" id="7198664"/>
<dbReference type="KEGG" id="pti:PHATRDRAFT_49838"/>
<keyword evidence="8" id="KW-0804">Transcription</keyword>
<dbReference type="InterPro" id="IPR017884">
    <property type="entry name" value="SANT_dom"/>
</dbReference>
<evidence type="ECO:0000256" key="1">
    <source>
        <dbReference type="ARBA" id="ARBA00022670"/>
    </source>
</evidence>
<keyword evidence="5" id="KW-0805">Transcription regulation</keyword>
<dbReference type="AlphaFoldDB" id="B7GC08"/>
<evidence type="ECO:0000256" key="6">
    <source>
        <dbReference type="ARBA" id="ARBA00023049"/>
    </source>
</evidence>
<dbReference type="InterPro" id="IPR017930">
    <property type="entry name" value="Myb_dom"/>
</dbReference>
<keyword evidence="2" id="KW-0479">Metal-binding</keyword>
<evidence type="ECO:0000259" key="11">
    <source>
        <dbReference type="PROSITE" id="PS50090"/>
    </source>
</evidence>
<dbReference type="InterPro" id="IPR009057">
    <property type="entry name" value="Homeodomain-like_sf"/>
</dbReference>
<feature type="compositionally biased region" description="Basic and acidic residues" evidence="10">
    <location>
        <begin position="492"/>
        <end position="502"/>
    </location>
</feature>
<feature type="compositionally biased region" description="Polar residues" evidence="10">
    <location>
        <begin position="417"/>
        <end position="429"/>
    </location>
</feature>
<dbReference type="CDD" id="cd00167">
    <property type="entry name" value="SANT"/>
    <property type="match status" value="1"/>
</dbReference>
<dbReference type="PROSITE" id="PS51294">
    <property type="entry name" value="HTH_MYB"/>
    <property type="match status" value="1"/>
</dbReference>
<feature type="region of interest" description="Disordered" evidence="10">
    <location>
        <begin position="417"/>
        <end position="557"/>
    </location>
</feature>
<dbReference type="Proteomes" id="UP000000759">
    <property type="component" value="Chromosome 25"/>
</dbReference>
<organism evidence="14 15">
    <name type="scientific">Phaeodactylum tricornutum (strain CCAP 1055/1)</name>
    <dbReference type="NCBI Taxonomy" id="556484"/>
    <lineage>
        <taxon>Eukaryota</taxon>
        <taxon>Sar</taxon>
        <taxon>Stramenopiles</taxon>
        <taxon>Ochrophyta</taxon>
        <taxon>Bacillariophyta</taxon>
        <taxon>Bacillariophyceae</taxon>
        <taxon>Bacillariophycidae</taxon>
        <taxon>Naviculales</taxon>
        <taxon>Phaeodactylaceae</taxon>
        <taxon>Phaeodactylum</taxon>
    </lineage>
</organism>
<keyword evidence="3" id="KW-0378">Hydrolase</keyword>
<evidence type="ECO:0000256" key="5">
    <source>
        <dbReference type="ARBA" id="ARBA00023015"/>
    </source>
</evidence>